<dbReference type="EMBL" id="CM056741">
    <property type="protein sequence ID" value="KAJ8688474.1"/>
    <property type="molecule type" value="Genomic_DNA"/>
</dbReference>
<proteinExistence type="predicted"/>
<sequence length="126" mass="14223">MSNRLYRSDKPIGPVSQDVEKKLSLDSRYCKEDIYRMGIGAGYCEGNLNFATASEDDEAYSSKKKVSRSEQCNVEQIVHHWCTELGAKDDGTPEQLVNRYCNHVSSKDSTSHSCSCVCRCEIRRST</sequence>
<dbReference type="Proteomes" id="UP001239111">
    <property type="component" value="Chromosome 1"/>
</dbReference>
<organism evidence="1 2">
    <name type="scientific">Eretmocerus hayati</name>
    <dbReference type="NCBI Taxonomy" id="131215"/>
    <lineage>
        <taxon>Eukaryota</taxon>
        <taxon>Metazoa</taxon>
        <taxon>Ecdysozoa</taxon>
        <taxon>Arthropoda</taxon>
        <taxon>Hexapoda</taxon>
        <taxon>Insecta</taxon>
        <taxon>Pterygota</taxon>
        <taxon>Neoptera</taxon>
        <taxon>Endopterygota</taxon>
        <taxon>Hymenoptera</taxon>
        <taxon>Apocrita</taxon>
        <taxon>Proctotrupomorpha</taxon>
        <taxon>Chalcidoidea</taxon>
        <taxon>Aphelinidae</taxon>
        <taxon>Aphelininae</taxon>
        <taxon>Eretmocerus</taxon>
    </lineage>
</organism>
<reference evidence="1" key="1">
    <citation type="submission" date="2023-04" db="EMBL/GenBank/DDBJ databases">
        <title>A chromosome-level genome assembly of the parasitoid wasp Eretmocerus hayati.</title>
        <authorList>
            <person name="Zhong Y."/>
            <person name="Liu S."/>
            <person name="Liu Y."/>
        </authorList>
    </citation>
    <scope>NUCLEOTIDE SEQUENCE</scope>
    <source>
        <strain evidence="1">ZJU_SS_LIU_2023</strain>
    </source>
</reference>
<comment type="caution">
    <text evidence="1">The sequence shown here is derived from an EMBL/GenBank/DDBJ whole genome shotgun (WGS) entry which is preliminary data.</text>
</comment>
<evidence type="ECO:0000313" key="1">
    <source>
        <dbReference type="EMBL" id="KAJ8688474.1"/>
    </source>
</evidence>
<protein>
    <submittedName>
        <fullName evidence="1">Uncharacterized protein</fullName>
    </submittedName>
</protein>
<name>A0ACC2Q0S6_9HYME</name>
<accession>A0ACC2Q0S6</accession>
<gene>
    <name evidence="1" type="ORF">QAD02_024269</name>
</gene>
<keyword evidence="2" id="KW-1185">Reference proteome</keyword>
<evidence type="ECO:0000313" key="2">
    <source>
        <dbReference type="Proteomes" id="UP001239111"/>
    </source>
</evidence>